<organism evidence="3 4">
    <name type="scientific">Caldimicrobium thiodismutans</name>
    <dbReference type="NCBI Taxonomy" id="1653476"/>
    <lineage>
        <taxon>Bacteria</taxon>
        <taxon>Pseudomonadati</taxon>
        <taxon>Thermodesulfobacteriota</taxon>
        <taxon>Thermodesulfobacteria</taxon>
        <taxon>Thermodesulfobacteriales</taxon>
        <taxon>Thermodesulfobacteriaceae</taxon>
        <taxon>Caldimicrobium</taxon>
    </lineage>
</organism>
<feature type="transmembrane region" description="Helical" evidence="2">
    <location>
        <begin position="111"/>
        <end position="130"/>
    </location>
</feature>
<reference evidence="3 4" key="1">
    <citation type="journal article" date="2016" name="Int. J. Syst. Evol. Microbiol.">
        <title>Caldimicrobium thiodismutans sp. nov., a sulfur-disproportionating bacterium isolated from a hot spring, and emended description of the genus Caldimicrobium.</title>
        <authorList>
            <person name="Kojima H."/>
            <person name="Umezawa K."/>
            <person name="Fukui M."/>
        </authorList>
    </citation>
    <scope>NUCLEOTIDE SEQUENCE [LARGE SCALE GENOMIC DNA]</scope>
    <source>
        <strain evidence="3 4">TF1</strain>
    </source>
</reference>
<protein>
    <recommendedName>
        <fullName evidence="5">DUF1640 domain-containing protein</fullName>
    </recommendedName>
</protein>
<keyword evidence="2" id="KW-0472">Membrane</keyword>
<dbReference type="STRING" id="1653476.THC_1418"/>
<dbReference type="KEGG" id="cthi:THC_1418"/>
<dbReference type="Proteomes" id="UP000068196">
    <property type="component" value="Chromosome"/>
</dbReference>
<dbReference type="AlphaFoldDB" id="A0A0U5AIT2"/>
<keyword evidence="4" id="KW-1185">Reference proteome</keyword>
<feature type="coiled-coil region" evidence="1">
    <location>
        <begin position="35"/>
        <end position="108"/>
    </location>
</feature>
<accession>A0A0U5AIT2</accession>
<evidence type="ECO:0000313" key="4">
    <source>
        <dbReference type="Proteomes" id="UP000068196"/>
    </source>
</evidence>
<evidence type="ECO:0008006" key="5">
    <source>
        <dbReference type="Google" id="ProtNLM"/>
    </source>
</evidence>
<keyword evidence="2" id="KW-0812">Transmembrane</keyword>
<gene>
    <name evidence="3" type="ORF">THC_1418</name>
</gene>
<keyword evidence="2" id="KW-1133">Transmembrane helix</keyword>
<evidence type="ECO:0000313" key="3">
    <source>
        <dbReference type="EMBL" id="BAU23783.1"/>
    </source>
</evidence>
<sequence length="133" mass="15870">MNTNFSPKELTEAVRDIFSGTLGYEIKEKISSEIMETLEKRLSELMEKKLRLNEERLKVSTLLERIIRVEEELKALRELEEKRFESLMREMNARFEAMNVRFESLEKRMNFMQWLITAGFAFLGVLLARLKFL</sequence>
<keyword evidence="1" id="KW-0175">Coiled coil</keyword>
<name>A0A0U5AIT2_9BACT</name>
<reference evidence="4" key="2">
    <citation type="journal article" date="2016" name="Int. J. Syst. Evol. Microbiol.">
        <title>Caldimicrobium thiodismutans sp. nov., a sulfur-disproportionating bacterium isolated from a hot spring.</title>
        <authorList>
            <person name="Kojima H."/>
            <person name="Umezawa K."/>
            <person name="Fukui M."/>
        </authorList>
    </citation>
    <scope>NUCLEOTIDE SEQUENCE [LARGE SCALE GENOMIC DNA]</scope>
    <source>
        <strain evidence="4">TF1</strain>
    </source>
</reference>
<evidence type="ECO:0000256" key="1">
    <source>
        <dbReference type="SAM" id="Coils"/>
    </source>
</evidence>
<evidence type="ECO:0000256" key="2">
    <source>
        <dbReference type="SAM" id="Phobius"/>
    </source>
</evidence>
<dbReference type="RefSeq" id="WP_068515323.1">
    <property type="nucleotide sequence ID" value="NZ_AP014945.1"/>
</dbReference>
<proteinExistence type="predicted"/>
<dbReference type="Gene3D" id="6.10.250.2540">
    <property type="match status" value="1"/>
</dbReference>
<dbReference type="EMBL" id="AP014945">
    <property type="protein sequence ID" value="BAU23783.1"/>
    <property type="molecule type" value="Genomic_DNA"/>
</dbReference>
<dbReference type="PATRIC" id="fig|1653476.3.peg.1468"/>